<dbReference type="AlphaFoldDB" id="A0A8S9GT87"/>
<reference evidence="2" key="1">
    <citation type="submission" date="2019-12" db="EMBL/GenBank/DDBJ databases">
        <title>Genome sequencing and annotation of Brassica cretica.</title>
        <authorList>
            <person name="Studholme D.J."/>
            <person name="Sarris P.F."/>
        </authorList>
    </citation>
    <scope>NUCLEOTIDE SEQUENCE</scope>
    <source>
        <strain evidence="2">PFS-102/07</strain>
        <tissue evidence="2">Leaf</tissue>
    </source>
</reference>
<keyword evidence="1" id="KW-0472">Membrane</keyword>
<evidence type="ECO:0000256" key="1">
    <source>
        <dbReference type="SAM" id="Phobius"/>
    </source>
</evidence>
<feature type="transmembrane region" description="Helical" evidence="1">
    <location>
        <begin position="12"/>
        <end position="36"/>
    </location>
</feature>
<name>A0A8S9GT87_BRACR</name>
<sequence length="89" mass="10435">MLLVSTTWIGMIFWIIEMEMFVGIGGTRWCVISVYLEPKHLQNKYRLFLKGRGTDKWSVPSTVLVPDQPEVKKCKDRAPVQQEERRPEL</sequence>
<keyword evidence="1" id="KW-1133">Transmembrane helix</keyword>
<gene>
    <name evidence="2" type="ORF">F2Q70_00022594</name>
</gene>
<comment type="caution">
    <text evidence="2">The sequence shown here is derived from an EMBL/GenBank/DDBJ whole genome shotgun (WGS) entry which is preliminary data.</text>
</comment>
<keyword evidence="1" id="KW-0812">Transmembrane</keyword>
<evidence type="ECO:0000313" key="2">
    <source>
        <dbReference type="EMBL" id="KAF2547904.1"/>
    </source>
</evidence>
<proteinExistence type="predicted"/>
<accession>A0A8S9GT87</accession>
<protein>
    <submittedName>
        <fullName evidence="2">Uncharacterized protein</fullName>
    </submittedName>
</protein>
<organism evidence="2">
    <name type="scientific">Brassica cretica</name>
    <name type="common">Mustard</name>
    <dbReference type="NCBI Taxonomy" id="69181"/>
    <lineage>
        <taxon>Eukaryota</taxon>
        <taxon>Viridiplantae</taxon>
        <taxon>Streptophyta</taxon>
        <taxon>Embryophyta</taxon>
        <taxon>Tracheophyta</taxon>
        <taxon>Spermatophyta</taxon>
        <taxon>Magnoliopsida</taxon>
        <taxon>eudicotyledons</taxon>
        <taxon>Gunneridae</taxon>
        <taxon>Pentapetalae</taxon>
        <taxon>rosids</taxon>
        <taxon>malvids</taxon>
        <taxon>Brassicales</taxon>
        <taxon>Brassicaceae</taxon>
        <taxon>Brassiceae</taxon>
        <taxon>Brassica</taxon>
    </lineage>
</organism>
<dbReference type="EMBL" id="QGKY02001925">
    <property type="protein sequence ID" value="KAF2547904.1"/>
    <property type="molecule type" value="Genomic_DNA"/>
</dbReference>